<reference evidence="1 2" key="1">
    <citation type="journal article" date="2020" name="mSystems">
        <title>Defining Genomic and Predicted Metabolic Features of the Acetobacterium Genus.</title>
        <authorList>
            <person name="Ross D.E."/>
            <person name="Marshall C.W."/>
            <person name="Gulliver D."/>
            <person name="May H.D."/>
            <person name="Norman R.S."/>
        </authorList>
    </citation>
    <scope>NUCLEOTIDE SEQUENCE [LARGE SCALE GENOMIC DNA]</scope>
    <source>
        <strain evidence="1 2">DSM 9173</strain>
    </source>
</reference>
<evidence type="ECO:0000313" key="2">
    <source>
        <dbReference type="Proteomes" id="UP000653358"/>
    </source>
</evidence>
<keyword evidence="2" id="KW-1185">Reference proteome</keyword>
<evidence type="ECO:0000313" key="1">
    <source>
        <dbReference type="EMBL" id="MBC3798583.1"/>
    </source>
</evidence>
<accession>A0ABR6WQG4</accession>
<dbReference type="Proteomes" id="UP000653358">
    <property type="component" value="Unassembled WGS sequence"/>
</dbReference>
<sequence length="45" mass="5085">MESLNQSVIVFFSKDGNTRTSAMRLNKRLNGKIIELQEMKKGSAL</sequence>
<gene>
    <name evidence="1" type="ORF">GH807_16295</name>
</gene>
<proteinExistence type="predicted"/>
<dbReference type="EMBL" id="WJBB01000037">
    <property type="protein sequence ID" value="MBC3798583.1"/>
    <property type="molecule type" value="Genomic_DNA"/>
</dbReference>
<name>A0ABR6WQG4_9FIRM</name>
<organism evidence="1 2">
    <name type="scientific">Acetobacterium tundrae</name>
    <dbReference type="NCBI Taxonomy" id="132932"/>
    <lineage>
        <taxon>Bacteria</taxon>
        <taxon>Bacillati</taxon>
        <taxon>Bacillota</taxon>
        <taxon>Clostridia</taxon>
        <taxon>Eubacteriales</taxon>
        <taxon>Eubacteriaceae</taxon>
        <taxon>Acetobacterium</taxon>
    </lineage>
</organism>
<dbReference type="RefSeq" id="WP_186843879.1">
    <property type="nucleotide sequence ID" value="NZ_RXYB01000039.1"/>
</dbReference>
<protein>
    <recommendedName>
        <fullName evidence="3">Flavodoxin-like domain-containing protein</fullName>
    </recommendedName>
</protein>
<evidence type="ECO:0008006" key="3">
    <source>
        <dbReference type="Google" id="ProtNLM"/>
    </source>
</evidence>
<comment type="caution">
    <text evidence="1">The sequence shown here is derived from an EMBL/GenBank/DDBJ whole genome shotgun (WGS) entry which is preliminary data.</text>
</comment>